<accession>A0ABV9S1I1</accession>
<protein>
    <submittedName>
        <fullName evidence="3">Succinic semialdehyde dehydrogenase</fullName>
        <ecNumber evidence="3">1.2.1.79</ecNumber>
    </submittedName>
</protein>
<name>A0ABV9S1I1_9PSEU</name>
<comment type="caution">
    <text evidence="3">The sequence shown here is derived from an EMBL/GenBank/DDBJ whole genome shotgun (WGS) entry which is preliminary data.</text>
</comment>
<dbReference type="InterPro" id="IPR016162">
    <property type="entry name" value="Ald_DH_N"/>
</dbReference>
<feature type="domain" description="Aldehyde dehydrogenase" evidence="2">
    <location>
        <begin position="28"/>
        <end position="483"/>
    </location>
</feature>
<dbReference type="InterPro" id="IPR015590">
    <property type="entry name" value="Aldehyde_DH_dom"/>
</dbReference>
<dbReference type="Proteomes" id="UP001595859">
    <property type="component" value="Unassembled WGS sequence"/>
</dbReference>
<dbReference type="NCBIfam" id="NF006916">
    <property type="entry name" value="PRK09407.1"/>
    <property type="match status" value="1"/>
</dbReference>
<dbReference type="PANTHER" id="PTHR11699">
    <property type="entry name" value="ALDEHYDE DEHYDROGENASE-RELATED"/>
    <property type="match status" value="1"/>
</dbReference>
<dbReference type="Gene3D" id="3.40.309.10">
    <property type="entry name" value="Aldehyde Dehydrogenase, Chain A, domain 2"/>
    <property type="match status" value="1"/>
</dbReference>
<dbReference type="GO" id="GO:0036243">
    <property type="term" value="F:succinate-semialdehyde dehydrogenase (NADP+) activity"/>
    <property type="evidence" value="ECO:0007669"/>
    <property type="project" value="UniProtKB-EC"/>
</dbReference>
<dbReference type="EMBL" id="JBHSIS010000007">
    <property type="protein sequence ID" value="MFC4855503.1"/>
    <property type="molecule type" value="Genomic_DNA"/>
</dbReference>
<dbReference type="InterPro" id="IPR016161">
    <property type="entry name" value="Ald_DH/histidinol_DH"/>
</dbReference>
<gene>
    <name evidence="3" type="ORF">ACFPCV_18485</name>
</gene>
<dbReference type="RefSeq" id="WP_378057449.1">
    <property type="nucleotide sequence ID" value="NZ_JBHSIS010000007.1"/>
</dbReference>
<sequence length="519" mass="55987">MTISISRKPLLPEGLTRQLAGQLTGTGPTVTAYAPWTGEPLVDVATSTAADVDAAFAKARGAQARWAATSPAERAKVFLRYYKLVLHNKKLMDLIQAQTGKARFTAFEETIDVAGMALYYARNAQAFLEPRRRKGGIPFATRVTELRHPKGVVAVIAPFNYPISDGICDVIPALIAGNGVVFKPDTQTALAPLLARELLIKAGLPAGLWQIVVGEPADIGQAMIDGADHVCFTGGNEAGKKIAEQAARRMIGATMQLGGKNPMLVFEDADLDKVVPAAARASFVSGGQMCLCSERIYVHASRYESFLEKLVEHTRGLKLGQGFDFEYDLGSLSHQRQLDKVARHVDDAVAHGAKVEIGGKARPDLGPYFYEPTVLTGVNAACEIATEETFGPVVSVYPFTDEAEALRLANATEYGLNASIWTKDLGRAHRLAAQIKSGAVNINEGYVSTHISYDAPMGGRKASGYGRRHGEQGLLTMCDVQIVASQHGISFDPKPGVTHEQLANQNTRIYQIMKALRLK</sequence>
<evidence type="ECO:0000259" key="2">
    <source>
        <dbReference type="Pfam" id="PF00171"/>
    </source>
</evidence>
<evidence type="ECO:0000313" key="3">
    <source>
        <dbReference type="EMBL" id="MFC4855503.1"/>
    </source>
</evidence>
<dbReference type="EC" id="1.2.1.79" evidence="3"/>
<evidence type="ECO:0000313" key="4">
    <source>
        <dbReference type="Proteomes" id="UP001595859"/>
    </source>
</evidence>
<dbReference type="Pfam" id="PF00171">
    <property type="entry name" value="Aldedh"/>
    <property type="match status" value="1"/>
</dbReference>
<dbReference type="InterPro" id="IPR016160">
    <property type="entry name" value="Ald_DH_CS_CYS"/>
</dbReference>
<dbReference type="SUPFAM" id="SSF53720">
    <property type="entry name" value="ALDH-like"/>
    <property type="match status" value="1"/>
</dbReference>
<dbReference type="Gene3D" id="3.40.605.10">
    <property type="entry name" value="Aldehyde Dehydrogenase, Chain A, domain 1"/>
    <property type="match status" value="1"/>
</dbReference>
<dbReference type="PROSITE" id="PS00070">
    <property type="entry name" value="ALDEHYDE_DEHYDR_CYS"/>
    <property type="match status" value="1"/>
</dbReference>
<evidence type="ECO:0000256" key="1">
    <source>
        <dbReference type="ARBA" id="ARBA00023002"/>
    </source>
</evidence>
<keyword evidence="4" id="KW-1185">Reference proteome</keyword>
<organism evidence="3 4">
    <name type="scientific">Actinophytocola glycyrrhizae</name>
    <dbReference type="NCBI Taxonomy" id="2044873"/>
    <lineage>
        <taxon>Bacteria</taxon>
        <taxon>Bacillati</taxon>
        <taxon>Actinomycetota</taxon>
        <taxon>Actinomycetes</taxon>
        <taxon>Pseudonocardiales</taxon>
        <taxon>Pseudonocardiaceae</taxon>
    </lineage>
</organism>
<proteinExistence type="predicted"/>
<reference evidence="4" key="1">
    <citation type="journal article" date="2019" name="Int. J. Syst. Evol. Microbiol.">
        <title>The Global Catalogue of Microorganisms (GCM) 10K type strain sequencing project: providing services to taxonomists for standard genome sequencing and annotation.</title>
        <authorList>
            <consortium name="The Broad Institute Genomics Platform"/>
            <consortium name="The Broad Institute Genome Sequencing Center for Infectious Disease"/>
            <person name="Wu L."/>
            <person name="Ma J."/>
        </authorList>
    </citation>
    <scope>NUCLEOTIDE SEQUENCE [LARGE SCALE GENOMIC DNA]</scope>
    <source>
        <strain evidence="4">ZS-22-S1</strain>
    </source>
</reference>
<dbReference type="InterPro" id="IPR016163">
    <property type="entry name" value="Ald_DH_C"/>
</dbReference>
<keyword evidence="1 3" id="KW-0560">Oxidoreductase</keyword>